<dbReference type="InterPro" id="IPR036388">
    <property type="entry name" value="WH-like_DNA-bd_sf"/>
</dbReference>
<proteinExistence type="inferred from homology"/>
<protein>
    <submittedName>
        <fullName evidence="3">Replication initiation protein</fullName>
    </submittedName>
</protein>
<evidence type="ECO:0000313" key="3">
    <source>
        <dbReference type="EMBL" id="SKA52779.1"/>
    </source>
</evidence>
<comment type="similarity">
    <text evidence="1">Belongs to the initiator RepB protein family.</text>
</comment>
<dbReference type="Pfam" id="PF21205">
    <property type="entry name" value="Rep3_C"/>
    <property type="match status" value="1"/>
</dbReference>
<dbReference type="Pfam" id="PF01051">
    <property type="entry name" value="Rep3_N"/>
    <property type="match status" value="1"/>
</dbReference>
<dbReference type="OrthoDB" id="9122127at2"/>
<dbReference type="Gene3D" id="1.10.10.10">
    <property type="entry name" value="Winged helix-like DNA-binding domain superfamily/Winged helix DNA-binding domain"/>
    <property type="match status" value="2"/>
</dbReference>
<gene>
    <name evidence="3" type="primary">repE</name>
    <name evidence="3" type="ORF">CZ814_03345</name>
</gene>
<name>A0A1T4UJB6_9GAMM</name>
<dbReference type="InterPro" id="IPR036390">
    <property type="entry name" value="WH_DNA-bd_sf"/>
</dbReference>
<organism evidence="3 4">
    <name type="scientific">Photobacterium toruni</name>
    <dbReference type="NCBI Taxonomy" id="1935446"/>
    <lineage>
        <taxon>Bacteria</taxon>
        <taxon>Pseudomonadati</taxon>
        <taxon>Pseudomonadota</taxon>
        <taxon>Gammaproteobacteria</taxon>
        <taxon>Vibrionales</taxon>
        <taxon>Vibrionaceae</taxon>
        <taxon>Photobacterium</taxon>
    </lineage>
</organism>
<accession>A0A1T4UJB6</accession>
<evidence type="ECO:0000259" key="2">
    <source>
        <dbReference type="Pfam" id="PF01051"/>
    </source>
</evidence>
<dbReference type="AlphaFoldDB" id="A0A1T4UJB6"/>
<dbReference type="GO" id="GO:0003887">
    <property type="term" value="F:DNA-directed DNA polymerase activity"/>
    <property type="evidence" value="ECO:0007669"/>
    <property type="project" value="InterPro"/>
</dbReference>
<reference evidence="3 4" key="1">
    <citation type="submission" date="2017-02" db="EMBL/GenBank/DDBJ databases">
        <authorList>
            <person name="Peterson S.W."/>
        </authorList>
    </citation>
    <scope>NUCLEOTIDE SEQUENCE [LARGE SCALE GENOMIC DNA]</scope>
    <source>
        <strain evidence="3 4">CECT 9189</strain>
    </source>
</reference>
<sequence>MEREITIKKNSIIYVSNKLLDAIFKMSLSEKRVMWYVLKDYKFNDLSTVSLDGTIKHNVYAKLYNISIQQASKEVRQACLSLPDNSFFVPRPEWDGNILEELDQQIYTKSELNELKAFSKGNVVDVCDYGCRKGESDVYFTRSFLLHAIPVKNYFTQYRLYEADSLTNANHIALYEELQRWIDTKEGEGIYITTPIRLINKLQLPKTYESYPQMRRGFITPAMSNINENTDLNVNVEEVRADPKNKRSKVIKLYFHYSKKKKSELVALEA</sequence>
<dbReference type="SUPFAM" id="SSF46785">
    <property type="entry name" value="Winged helix' DNA-binding domain"/>
    <property type="match status" value="2"/>
</dbReference>
<dbReference type="Proteomes" id="UP000191116">
    <property type="component" value="Unassembled WGS sequence"/>
</dbReference>
<evidence type="ECO:0000256" key="1">
    <source>
        <dbReference type="ARBA" id="ARBA00038283"/>
    </source>
</evidence>
<dbReference type="RefSeq" id="WP_080176062.1">
    <property type="nucleotide sequence ID" value="NZ_AP024857.1"/>
</dbReference>
<evidence type="ECO:0000313" key="4">
    <source>
        <dbReference type="Proteomes" id="UP000191116"/>
    </source>
</evidence>
<dbReference type="InterPro" id="IPR000525">
    <property type="entry name" value="Initiator_Rep_WH1"/>
</dbReference>
<dbReference type="GO" id="GO:0006270">
    <property type="term" value="P:DNA replication initiation"/>
    <property type="evidence" value="ECO:0007669"/>
    <property type="project" value="InterPro"/>
</dbReference>
<feature type="domain" description="Initiator Rep protein WH1" evidence="2">
    <location>
        <begin position="13"/>
        <end position="177"/>
    </location>
</feature>
<dbReference type="EMBL" id="FUWP01000025">
    <property type="protein sequence ID" value="SKA52779.1"/>
    <property type="molecule type" value="Genomic_DNA"/>
</dbReference>